<dbReference type="eggNOG" id="COG1877">
    <property type="taxonomic scope" value="Bacteria"/>
</dbReference>
<reference evidence="2 4" key="2">
    <citation type="submission" date="2017-06" db="EMBL/GenBank/DDBJ databases">
        <authorList>
            <consortium name="Pathogen Informatics"/>
        </authorList>
    </citation>
    <scope>NUCLEOTIDE SEQUENCE [LARGE SCALE GENOMIC DNA]</scope>
    <source>
        <strain evidence="2 4">NCTC13015</strain>
    </source>
</reference>
<dbReference type="EMBL" id="CP009211">
    <property type="protein sequence ID" value="AIJ34191.1"/>
    <property type="molecule type" value="Genomic_DNA"/>
</dbReference>
<proteinExistence type="predicted"/>
<dbReference type="KEGG" id="cii:CIMIT_10105"/>
<evidence type="ECO:0000313" key="2">
    <source>
        <dbReference type="EMBL" id="SNV82817.1"/>
    </source>
</evidence>
<dbReference type="RefSeq" id="WP_051904941.1">
    <property type="nucleotide sequence ID" value="NZ_CP009211.1"/>
</dbReference>
<evidence type="ECO:0000313" key="1">
    <source>
        <dbReference type="EMBL" id="AIJ34191.1"/>
    </source>
</evidence>
<dbReference type="GO" id="GO:0005992">
    <property type="term" value="P:trehalose biosynthetic process"/>
    <property type="evidence" value="ECO:0007669"/>
    <property type="project" value="InterPro"/>
</dbReference>
<dbReference type="Gene3D" id="3.40.50.1000">
    <property type="entry name" value="HAD superfamily/HAD-like"/>
    <property type="match status" value="1"/>
</dbReference>
<protein>
    <submittedName>
        <fullName evidence="1">Trehalose phosphatase</fullName>
    </submittedName>
    <submittedName>
        <fullName evidence="2">Trehalose-6-phosphate phophatase</fullName>
        <ecNumber evidence="2">3.1.3.12</ecNumber>
    </submittedName>
</protein>
<evidence type="ECO:0000313" key="4">
    <source>
        <dbReference type="Proteomes" id="UP000215374"/>
    </source>
</evidence>
<reference evidence="1 3" key="1">
    <citation type="submission" date="2014-08" db="EMBL/GenBank/DDBJ databases">
        <title>Complete genome sequence of Corynebacterium imitans DSM 44264, isolated from a five-month-old boy with suspected pharyngeal diphtheria.</title>
        <authorList>
            <person name="Mollmann S."/>
            <person name="Albersmeier A."/>
            <person name="Ruckert C."/>
            <person name="Tauch A."/>
        </authorList>
    </citation>
    <scope>NUCLEOTIDE SEQUENCE [LARGE SCALE GENOMIC DNA]</scope>
    <source>
        <strain evidence="1 3">DSM 44264</strain>
    </source>
</reference>
<dbReference type="InterPro" id="IPR036412">
    <property type="entry name" value="HAD-like_sf"/>
</dbReference>
<dbReference type="HOGENOM" id="CLU_037265_2_1_11"/>
<gene>
    <name evidence="2" type="primary">otsB</name>
    <name evidence="1" type="ORF">CIMIT_10105</name>
    <name evidence="2" type="ORF">SAMEA4535761_02081</name>
</gene>
<evidence type="ECO:0000313" key="3">
    <source>
        <dbReference type="Proteomes" id="UP000028780"/>
    </source>
</evidence>
<dbReference type="InterPro" id="IPR003337">
    <property type="entry name" value="Trehalose_PPase"/>
</dbReference>
<dbReference type="Proteomes" id="UP000028780">
    <property type="component" value="Chromosome"/>
</dbReference>
<keyword evidence="3" id="KW-1185">Reference proteome</keyword>
<dbReference type="Gene3D" id="3.30.70.1020">
    <property type="entry name" value="Trehalose-6-phosphate phosphatase related protein, domain 2"/>
    <property type="match status" value="1"/>
</dbReference>
<dbReference type="AlphaFoldDB" id="A0A076NPS6"/>
<dbReference type="STRING" id="156978.CIMIT_10105"/>
<name>A0A076NPS6_9CORY</name>
<dbReference type="GO" id="GO:0004805">
    <property type="term" value="F:trehalose-phosphatase activity"/>
    <property type="evidence" value="ECO:0007669"/>
    <property type="project" value="UniProtKB-EC"/>
</dbReference>
<dbReference type="InterPro" id="IPR023214">
    <property type="entry name" value="HAD_sf"/>
</dbReference>
<accession>A0A076NPS6</accession>
<keyword evidence="2" id="KW-0378">Hydrolase</keyword>
<organism evidence="1 3">
    <name type="scientific">Corynebacterium imitans</name>
    <dbReference type="NCBI Taxonomy" id="156978"/>
    <lineage>
        <taxon>Bacteria</taxon>
        <taxon>Bacillati</taxon>
        <taxon>Actinomycetota</taxon>
        <taxon>Actinomycetes</taxon>
        <taxon>Mycobacteriales</taxon>
        <taxon>Corynebacteriaceae</taxon>
        <taxon>Corynebacterium</taxon>
    </lineage>
</organism>
<dbReference type="EC" id="3.1.3.12" evidence="2"/>
<sequence length="252" mass="27043">MSPLDDPIAHLARAESLLVCLDFDGTLAEFNTDPYAVRAHPEALNAIACLLTLPNTEVAVLTGRHLEGLAEVLPETPSLQGLVRVGSHGAEPGPTLEPEDAAYLERIGSELERIATPPAYVEEKPYQRVLHVAPLAACDPERARELLRAARALDTGSRPVTPGHNVVEFSAVDVTKGSWLAQRKRDFAATFFAGDDTTDETAMAVLNQGPDVGVKVGAQDSAARYRVASVSEMAQLLTQLAHARRSYLAETS</sequence>
<dbReference type="Proteomes" id="UP000215374">
    <property type="component" value="Chromosome 1"/>
</dbReference>
<dbReference type="Pfam" id="PF02358">
    <property type="entry name" value="Trehalose_PPase"/>
    <property type="match status" value="1"/>
</dbReference>
<dbReference type="EMBL" id="LT906467">
    <property type="protein sequence ID" value="SNV82817.1"/>
    <property type="molecule type" value="Genomic_DNA"/>
</dbReference>
<dbReference type="SUPFAM" id="SSF56784">
    <property type="entry name" value="HAD-like"/>
    <property type="match status" value="1"/>
</dbReference>
<dbReference type="OrthoDB" id="9816160at2"/>